<dbReference type="InterPro" id="IPR018060">
    <property type="entry name" value="HTH_AraC"/>
</dbReference>
<evidence type="ECO:0000256" key="2">
    <source>
        <dbReference type="SAM" id="MobiDB-lite"/>
    </source>
</evidence>
<dbReference type="PANTHER" id="PTHR11019:SF199">
    <property type="entry name" value="HTH-TYPE TRANSCRIPTIONAL REGULATOR NIMR"/>
    <property type="match status" value="1"/>
</dbReference>
<name>A0A917BP14_9HYPH</name>
<dbReference type="Proteomes" id="UP000606044">
    <property type="component" value="Unassembled WGS sequence"/>
</dbReference>
<dbReference type="AlphaFoldDB" id="A0A917BP14"/>
<dbReference type="PANTHER" id="PTHR11019">
    <property type="entry name" value="HTH-TYPE TRANSCRIPTIONAL REGULATOR NIMR"/>
    <property type="match status" value="1"/>
</dbReference>
<dbReference type="GO" id="GO:0003700">
    <property type="term" value="F:DNA-binding transcription factor activity"/>
    <property type="evidence" value="ECO:0007669"/>
    <property type="project" value="InterPro"/>
</dbReference>
<gene>
    <name evidence="4" type="ORF">GCM10007301_07660</name>
</gene>
<dbReference type="Gene3D" id="2.60.120.10">
    <property type="entry name" value="Jelly Rolls"/>
    <property type="match status" value="1"/>
</dbReference>
<evidence type="ECO:0000313" key="4">
    <source>
        <dbReference type="EMBL" id="GGF50734.1"/>
    </source>
</evidence>
<keyword evidence="1" id="KW-0238">DNA-binding</keyword>
<keyword evidence="5" id="KW-1185">Reference proteome</keyword>
<organism evidence="4 5">
    <name type="scientific">Azorhizobium oxalatiphilum</name>
    <dbReference type="NCBI Taxonomy" id="980631"/>
    <lineage>
        <taxon>Bacteria</taxon>
        <taxon>Pseudomonadati</taxon>
        <taxon>Pseudomonadota</taxon>
        <taxon>Alphaproteobacteria</taxon>
        <taxon>Hyphomicrobiales</taxon>
        <taxon>Xanthobacteraceae</taxon>
        <taxon>Azorhizobium</taxon>
    </lineage>
</organism>
<dbReference type="SUPFAM" id="SSF51182">
    <property type="entry name" value="RmlC-like cupins"/>
    <property type="match status" value="1"/>
</dbReference>
<sequence>MLRNVEGRGSLKTQVHNSEEETGAPVVTLRRTILRAGRTGWHAHQRTQLLYATEGLMVVSTEDGTWMVPTGFAMVISPSTRHDAACEGRLGLCTAYIDPTAIQGMADAPPCRMVRVSALLDAALRALAEDSDSAYDADGRTGLLTRVVISELERAESIQFVLPMPRDHRLRRICSLLMEEPSLSADIDDWAAAAGLSRRTMTRKFKDETSLSFGEWRRRLRAARAMMQSSSGIPIHKVLDVVGYKTVHGLRGMLKRHVTAEDSSEEALPPAPGA</sequence>
<accession>A0A917BP14</accession>
<dbReference type="PROSITE" id="PS01124">
    <property type="entry name" value="HTH_ARAC_FAMILY_2"/>
    <property type="match status" value="1"/>
</dbReference>
<dbReference type="RefSeq" id="WP_188575538.1">
    <property type="nucleotide sequence ID" value="NZ_BMCT01000001.1"/>
</dbReference>
<reference evidence="4" key="2">
    <citation type="submission" date="2020-09" db="EMBL/GenBank/DDBJ databases">
        <authorList>
            <person name="Sun Q."/>
            <person name="Sedlacek I."/>
        </authorList>
    </citation>
    <scope>NUCLEOTIDE SEQUENCE</scope>
    <source>
        <strain evidence="4">CCM 7897</strain>
    </source>
</reference>
<dbReference type="Pfam" id="PF02311">
    <property type="entry name" value="AraC_binding"/>
    <property type="match status" value="1"/>
</dbReference>
<evidence type="ECO:0000256" key="1">
    <source>
        <dbReference type="ARBA" id="ARBA00023125"/>
    </source>
</evidence>
<evidence type="ECO:0000259" key="3">
    <source>
        <dbReference type="PROSITE" id="PS01124"/>
    </source>
</evidence>
<protein>
    <submittedName>
        <fullName evidence="4">AraC family transcriptional regulator</fullName>
    </submittedName>
</protein>
<dbReference type="InterPro" id="IPR014710">
    <property type="entry name" value="RmlC-like_jellyroll"/>
</dbReference>
<reference evidence="4" key="1">
    <citation type="journal article" date="2014" name="Int. J. Syst. Evol. Microbiol.">
        <title>Complete genome sequence of Corynebacterium casei LMG S-19264T (=DSM 44701T), isolated from a smear-ripened cheese.</title>
        <authorList>
            <consortium name="US DOE Joint Genome Institute (JGI-PGF)"/>
            <person name="Walter F."/>
            <person name="Albersmeier A."/>
            <person name="Kalinowski J."/>
            <person name="Ruckert C."/>
        </authorList>
    </citation>
    <scope>NUCLEOTIDE SEQUENCE</scope>
    <source>
        <strain evidence="4">CCM 7897</strain>
    </source>
</reference>
<feature type="region of interest" description="Disordered" evidence="2">
    <location>
        <begin position="1"/>
        <end position="23"/>
    </location>
</feature>
<dbReference type="SMART" id="SM00342">
    <property type="entry name" value="HTH_ARAC"/>
    <property type="match status" value="1"/>
</dbReference>
<comment type="caution">
    <text evidence="4">The sequence shown here is derived from an EMBL/GenBank/DDBJ whole genome shotgun (WGS) entry which is preliminary data.</text>
</comment>
<proteinExistence type="predicted"/>
<dbReference type="GO" id="GO:0043565">
    <property type="term" value="F:sequence-specific DNA binding"/>
    <property type="evidence" value="ECO:0007669"/>
    <property type="project" value="InterPro"/>
</dbReference>
<dbReference type="InterPro" id="IPR003313">
    <property type="entry name" value="AraC-bd"/>
</dbReference>
<dbReference type="EMBL" id="BMCT01000001">
    <property type="protein sequence ID" value="GGF50734.1"/>
    <property type="molecule type" value="Genomic_DNA"/>
</dbReference>
<dbReference type="CDD" id="cd06124">
    <property type="entry name" value="cupin_NimR-like_N"/>
    <property type="match status" value="1"/>
</dbReference>
<dbReference type="InterPro" id="IPR011051">
    <property type="entry name" value="RmlC_Cupin_sf"/>
</dbReference>
<feature type="domain" description="HTH araC/xylS-type" evidence="3">
    <location>
        <begin position="171"/>
        <end position="268"/>
    </location>
</feature>
<dbReference type="Gene3D" id="1.10.10.60">
    <property type="entry name" value="Homeodomain-like"/>
    <property type="match status" value="1"/>
</dbReference>
<dbReference type="Pfam" id="PF12833">
    <property type="entry name" value="HTH_18"/>
    <property type="match status" value="1"/>
</dbReference>
<evidence type="ECO:0000313" key="5">
    <source>
        <dbReference type="Proteomes" id="UP000606044"/>
    </source>
</evidence>